<evidence type="ECO:0000313" key="1">
    <source>
        <dbReference type="EMBL" id="XCD03224.1"/>
    </source>
</evidence>
<organism evidence="3">
    <name type="scientific">Dulem virus 257</name>
    <dbReference type="NCBI Taxonomy" id="3145734"/>
    <lineage>
        <taxon>Viruses</taxon>
        <taxon>Monodnaviria</taxon>
        <taxon>Sangervirae</taxon>
        <taxon>Phixviricota</taxon>
        <taxon>Malgrandaviricetes</taxon>
        <taxon>Petitvirales</taxon>
        <taxon>Microviridae</taxon>
        <taxon>Microvirus</taxon>
    </lineage>
</organism>
<evidence type="ECO:0000313" key="2">
    <source>
        <dbReference type="EMBL" id="XCD05189.1"/>
    </source>
</evidence>
<proteinExistence type="predicted"/>
<sequence>MFATRKQSPGNLFSSIAAIPLKYYFDEVYMSLPEGKAIYLIAFNTFLSYIRKLTDLCVIIVVIVFIC</sequence>
<reference evidence="3" key="1">
    <citation type="submission" date="2024-03" db="EMBL/GenBank/DDBJ databases">
        <title>Diverse circular DNA viruses in blood, oral, and fecal samples of captive lemurs.</title>
        <authorList>
            <person name="Paietta E.N."/>
            <person name="Kraberger S."/>
            <person name="Lund M.C."/>
            <person name="Custer J.M."/>
            <person name="Vargas K.M."/>
            <person name="Ehmke E.E."/>
            <person name="Yoder A.D."/>
            <person name="Varsani A."/>
        </authorList>
    </citation>
    <scope>NUCLEOTIDE SEQUENCE</scope>
    <source>
        <strain evidence="1">Duke_18_29</strain>
        <strain evidence="2">Duke_24FS_38</strain>
        <strain evidence="3">Duke_25FS_50</strain>
        <strain evidence="4">Duke_26_26</strain>
        <strain evidence="5">Duke_29_17</strain>
    </source>
</reference>
<evidence type="ECO:0000313" key="3">
    <source>
        <dbReference type="EMBL" id="XCD06240.1"/>
    </source>
</evidence>
<dbReference type="EMBL" id="PP511710">
    <property type="protein sequence ID" value="XCD06793.1"/>
    <property type="molecule type" value="Genomic_DNA"/>
</dbReference>
<dbReference type="EMBL" id="PP511646">
    <property type="protein sequence ID" value="XCD06240.1"/>
    <property type="molecule type" value="Genomic_DNA"/>
</dbReference>
<evidence type="ECO:0000313" key="4">
    <source>
        <dbReference type="EMBL" id="XCD06793.1"/>
    </source>
</evidence>
<dbReference type="EMBL" id="PP511526">
    <property type="protein sequence ID" value="XCD05189.1"/>
    <property type="molecule type" value="Genomic_DNA"/>
</dbReference>
<protein>
    <submittedName>
        <fullName evidence="3">Uncharacterized protein</fullName>
    </submittedName>
</protein>
<dbReference type="EMBL" id="PP511853">
    <property type="protein sequence ID" value="XCD08079.1"/>
    <property type="molecule type" value="Genomic_DNA"/>
</dbReference>
<name>A0AAU8B2I5_9VIRU</name>
<evidence type="ECO:0000313" key="5">
    <source>
        <dbReference type="EMBL" id="XCD08079.1"/>
    </source>
</evidence>
<accession>A0AAU8B2I5</accession>
<dbReference type="EMBL" id="PP511330">
    <property type="protein sequence ID" value="XCD03224.1"/>
    <property type="molecule type" value="Genomic_DNA"/>
</dbReference>